<feature type="transmembrane region" description="Helical" evidence="8">
    <location>
        <begin position="440"/>
        <end position="457"/>
    </location>
</feature>
<keyword evidence="2" id="KW-0813">Transport</keyword>
<proteinExistence type="predicted"/>
<feature type="transmembrane region" description="Helical" evidence="8">
    <location>
        <begin position="131"/>
        <end position="152"/>
    </location>
</feature>
<dbReference type="PANTHER" id="PTHR43495:SF2">
    <property type="entry name" value="D-SERINE_D-ALANINE_GLYCINE TRANSPORTER"/>
    <property type="match status" value="1"/>
</dbReference>
<feature type="transmembrane region" description="Helical" evidence="8">
    <location>
        <begin position="164"/>
        <end position="184"/>
    </location>
</feature>
<keyword evidence="4 8" id="KW-0812">Transmembrane</keyword>
<feature type="transmembrane region" description="Helical" evidence="8">
    <location>
        <begin position="89"/>
        <end position="111"/>
    </location>
</feature>
<keyword evidence="7 8" id="KW-0472">Membrane</keyword>
<dbReference type="InterPro" id="IPR004841">
    <property type="entry name" value="AA-permease/SLC12A_dom"/>
</dbReference>
<evidence type="ECO:0000256" key="3">
    <source>
        <dbReference type="ARBA" id="ARBA00022475"/>
    </source>
</evidence>
<dbReference type="Proteomes" id="UP000295756">
    <property type="component" value="Chromosome"/>
</dbReference>
<feature type="transmembrane region" description="Helical" evidence="8">
    <location>
        <begin position="340"/>
        <end position="363"/>
    </location>
</feature>
<comment type="subcellular location">
    <subcellularLocation>
        <location evidence="1">Cell membrane</location>
        <topology evidence="1">Multi-pass membrane protein</topology>
    </subcellularLocation>
</comment>
<evidence type="ECO:0000313" key="10">
    <source>
        <dbReference type="EMBL" id="QBR47399.1"/>
    </source>
</evidence>
<name>A0ABX5SLU6_9LACO</name>
<dbReference type="RefSeq" id="WP_013102409.1">
    <property type="nucleotide sequence ID" value="NZ_CP037939.1"/>
</dbReference>
<feature type="transmembrane region" description="Helical" evidence="8">
    <location>
        <begin position="369"/>
        <end position="393"/>
    </location>
</feature>
<dbReference type="PIRSF" id="PIRSF006060">
    <property type="entry name" value="AA_transporter"/>
    <property type="match status" value="1"/>
</dbReference>
<gene>
    <name evidence="10" type="ORF">EW139_04425</name>
</gene>
<dbReference type="InterPro" id="IPR004840">
    <property type="entry name" value="Amino_acid_permease_CS"/>
</dbReference>
<feature type="transmembrane region" description="Helical" evidence="8">
    <location>
        <begin position="204"/>
        <end position="223"/>
    </location>
</feature>
<organism evidence="10 11">
    <name type="scientific">Leuconostoc kimchii</name>
    <dbReference type="NCBI Taxonomy" id="136609"/>
    <lineage>
        <taxon>Bacteria</taxon>
        <taxon>Bacillati</taxon>
        <taxon>Bacillota</taxon>
        <taxon>Bacilli</taxon>
        <taxon>Lactobacillales</taxon>
        <taxon>Lactobacillaceae</taxon>
        <taxon>Leuconostoc</taxon>
    </lineage>
</organism>
<sequence>MINYTDLATNADGTKRGLKKKHVQMIAIGGTIGTGLFLGAGNSIAKTGPSILLVYAVLGAFFFLMMRGIGEMLYADPSQHTFVSFISKYVGRGAGYFAGWSYWIGLTFVAMAELTAVSTYVKFWFPHWQTWIIQVLFLLTLTLVNLVAVKVFGETEYWFAMIKIIAIIAMIVTGLFLIFTGFQAPATGGHTVASFSNISHHFSMFPNGSGMFFAAFPMVFFAFQGMEFVGITTAETQNPRDVLPRAINTIIIRILIFYLGAMVIIMSIINWHVIARTPDQSPFVMVFQLAGLKGAAAIINFVVLTSAASALNSAIYSAGRHFYQLAKESDNSLMTSFGKISTHGVPANAVLLTAALVLLSPIINAIPQITSAFTFITAISSNMYIIVYAMTMYAHRKFRQSTDYLPNGFTMPGYRITSPLTLSFFVAIYLSLFFQSDTRFSAIGALIFTLVFGHFAHRKFSNTAVTYTKERTSI</sequence>
<feature type="transmembrane region" description="Helical" evidence="8">
    <location>
        <begin position="294"/>
        <end position="319"/>
    </location>
</feature>
<evidence type="ECO:0000256" key="5">
    <source>
        <dbReference type="ARBA" id="ARBA00022970"/>
    </source>
</evidence>
<keyword evidence="6 8" id="KW-1133">Transmembrane helix</keyword>
<evidence type="ECO:0000313" key="11">
    <source>
        <dbReference type="Proteomes" id="UP000295756"/>
    </source>
</evidence>
<feature type="domain" description="Amino acid permease/ SLC12A" evidence="9">
    <location>
        <begin position="22"/>
        <end position="445"/>
    </location>
</feature>
<feature type="transmembrane region" description="Helical" evidence="8">
    <location>
        <begin position="414"/>
        <end position="434"/>
    </location>
</feature>
<feature type="transmembrane region" description="Helical" evidence="8">
    <location>
        <begin position="250"/>
        <end position="274"/>
    </location>
</feature>
<dbReference type="PROSITE" id="PS00218">
    <property type="entry name" value="AMINO_ACID_PERMEASE_1"/>
    <property type="match status" value="1"/>
</dbReference>
<feature type="transmembrane region" description="Helical" evidence="8">
    <location>
        <begin position="25"/>
        <end position="45"/>
    </location>
</feature>
<evidence type="ECO:0000256" key="7">
    <source>
        <dbReference type="ARBA" id="ARBA00023136"/>
    </source>
</evidence>
<keyword evidence="5" id="KW-0029">Amino-acid transport</keyword>
<feature type="transmembrane region" description="Helical" evidence="8">
    <location>
        <begin position="51"/>
        <end position="69"/>
    </location>
</feature>
<evidence type="ECO:0000256" key="4">
    <source>
        <dbReference type="ARBA" id="ARBA00022692"/>
    </source>
</evidence>
<reference evidence="10 11" key="1">
    <citation type="submission" date="2019-03" db="EMBL/GenBank/DDBJ databases">
        <title>Complete Genome Sequence of Leuconostoc kimchii strain NKJ218 Isolated from Homemade Kimchi.</title>
        <authorList>
            <person name="Jung J.Y."/>
            <person name="Jin H.M."/>
            <person name="Jung J.-W."/>
            <person name="Lee S.-Y."/>
            <person name="Ryu B.-G."/>
            <person name="Han S.-S."/>
            <person name="Kang H.K."/>
            <person name="Choi H.W."/>
            <person name="Chung E.J."/>
            <person name="Choi K.-M."/>
        </authorList>
    </citation>
    <scope>NUCLEOTIDE SEQUENCE [LARGE SCALE GENOMIC DNA]</scope>
    <source>
        <strain evidence="10 11">NKJ218</strain>
    </source>
</reference>
<dbReference type="Gene3D" id="1.20.1740.10">
    <property type="entry name" value="Amino acid/polyamine transporter I"/>
    <property type="match status" value="1"/>
</dbReference>
<evidence type="ECO:0000259" key="9">
    <source>
        <dbReference type="Pfam" id="PF00324"/>
    </source>
</evidence>
<evidence type="ECO:0000256" key="8">
    <source>
        <dbReference type="SAM" id="Phobius"/>
    </source>
</evidence>
<protein>
    <submittedName>
        <fullName evidence="10">Amino acid permease</fullName>
    </submittedName>
</protein>
<evidence type="ECO:0000256" key="2">
    <source>
        <dbReference type="ARBA" id="ARBA00022448"/>
    </source>
</evidence>
<dbReference type="PANTHER" id="PTHR43495">
    <property type="entry name" value="GABA PERMEASE"/>
    <property type="match status" value="1"/>
</dbReference>
<evidence type="ECO:0000256" key="1">
    <source>
        <dbReference type="ARBA" id="ARBA00004651"/>
    </source>
</evidence>
<dbReference type="EMBL" id="CP037939">
    <property type="protein sequence ID" value="QBR47399.1"/>
    <property type="molecule type" value="Genomic_DNA"/>
</dbReference>
<accession>A0ABX5SLU6</accession>
<keyword evidence="11" id="KW-1185">Reference proteome</keyword>
<evidence type="ECO:0000256" key="6">
    <source>
        <dbReference type="ARBA" id="ARBA00022989"/>
    </source>
</evidence>
<keyword evidence="3" id="KW-1003">Cell membrane</keyword>
<dbReference type="Pfam" id="PF00324">
    <property type="entry name" value="AA_permease"/>
    <property type="match status" value="1"/>
</dbReference>